<dbReference type="Pfam" id="PF07275">
    <property type="entry name" value="ArdA"/>
    <property type="match status" value="1"/>
</dbReference>
<dbReference type="InterPro" id="IPR041893">
    <property type="entry name" value="ArdA_dom3"/>
</dbReference>
<dbReference type="AlphaFoldDB" id="G9EPH2"/>
<dbReference type="STRING" id="658187.LDG_7156"/>
<protein>
    <recommendedName>
        <fullName evidence="3">Antirestriction protein</fullName>
    </recommendedName>
</protein>
<evidence type="ECO:0000313" key="2">
    <source>
        <dbReference type="Proteomes" id="UP000002770"/>
    </source>
</evidence>
<organism evidence="1 2">
    <name type="scientific">Legionella drancourtii LLAP12</name>
    <dbReference type="NCBI Taxonomy" id="658187"/>
    <lineage>
        <taxon>Bacteria</taxon>
        <taxon>Pseudomonadati</taxon>
        <taxon>Pseudomonadota</taxon>
        <taxon>Gammaproteobacteria</taxon>
        <taxon>Legionellales</taxon>
        <taxon>Legionellaceae</taxon>
        <taxon>Legionella</taxon>
    </lineage>
</organism>
<dbReference type="InterPro" id="IPR009899">
    <property type="entry name" value="ArdA"/>
</dbReference>
<evidence type="ECO:0000313" key="1">
    <source>
        <dbReference type="EMBL" id="EHL31007.1"/>
    </source>
</evidence>
<dbReference type="InterPro" id="IPR041895">
    <property type="entry name" value="ArdA_dom1"/>
</dbReference>
<accession>G9EPH2</accession>
<sequence>MDTPQIYVACLASYNNGILHGKWIDADQDASSIYDEINEMLADSPIEGAEEFATHDFQGFGGARIDEYDSINDIAKLAAFIAKHGELGAELFSFYSIEDAEKMLEEHYHGAYDSEVDFARALFDDCYSNAIPEDLQFYFDYDAFARDLFINDYFSVEADGQTHVFLIIKPLLWGLNLIIIYLL</sequence>
<dbReference type="Proteomes" id="UP000002770">
    <property type="component" value="Unassembled WGS sequence"/>
</dbReference>
<dbReference type="Gene3D" id="1.10.10.1190">
    <property type="entry name" value="Antirestriction protein ArdA, domain 3"/>
    <property type="match status" value="1"/>
</dbReference>
<dbReference type="Gene3D" id="3.10.20.480">
    <property type="entry name" value="Antirestriction protein ArdA, domain 1"/>
    <property type="match status" value="1"/>
</dbReference>
<name>G9EPH2_9GAMM</name>
<keyword evidence="2" id="KW-1185">Reference proteome</keyword>
<dbReference type="EMBL" id="JH413822">
    <property type="protein sequence ID" value="EHL31007.1"/>
    <property type="molecule type" value="Genomic_DNA"/>
</dbReference>
<dbReference type="InParanoid" id="G9EPH2"/>
<proteinExistence type="predicted"/>
<dbReference type="RefSeq" id="WP_006871077.1">
    <property type="nucleotide sequence ID" value="NZ_JH413822.1"/>
</dbReference>
<dbReference type="OrthoDB" id="944647at2"/>
<evidence type="ECO:0008006" key="3">
    <source>
        <dbReference type="Google" id="ProtNLM"/>
    </source>
</evidence>
<gene>
    <name evidence="1" type="ORF">LDG_7156</name>
</gene>
<dbReference type="HOGENOM" id="CLU_083536_1_0_6"/>
<dbReference type="eggNOG" id="COG4734">
    <property type="taxonomic scope" value="Bacteria"/>
</dbReference>
<reference evidence="1 2" key="1">
    <citation type="journal article" date="2011" name="BMC Genomics">
        <title>Insight into cross-talk between intra-amoebal pathogens.</title>
        <authorList>
            <person name="Gimenez G."/>
            <person name="Bertelli C."/>
            <person name="Moliner C."/>
            <person name="Robert C."/>
            <person name="Raoult D."/>
            <person name="Fournier P.E."/>
            <person name="Greub G."/>
        </authorList>
    </citation>
    <scope>NUCLEOTIDE SEQUENCE [LARGE SCALE GENOMIC DNA]</scope>
    <source>
        <strain evidence="1 2">LLAP12</strain>
    </source>
</reference>